<proteinExistence type="predicted"/>
<feature type="region of interest" description="Disordered" evidence="1">
    <location>
        <begin position="1"/>
        <end position="66"/>
    </location>
</feature>
<feature type="compositionally biased region" description="Low complexity" evidence="1">
    <location>
        <begin position="27"/>
        <end position="42"/>
    </location>
</feature>
<evidence type="ECO:0000256" key="1">
    <source>
        <dbReference type="SAM" id="MobiDB-lite"/>
    </source>
</evidence>
<evidence type="ECO:0000313" key="2">
    <source>
        <dbReference type="EMBL" id="CAJ1377467.1"/>
    </source>
</evidence>
<sequence>MVSSRSADGRDGQAGSVGSAGGGSMGMMGAASASPPGSANGSKQRKGKSRRKNVSEDDQEEAAAAMRAHTVAGDADAGIANESVAGVAVGAQKLKRKKDLARQCDCRRWTGSSTKITSILKRLSRSEL</sequence>
<dbReference type="EMBL" id="CAUJNA010000465">
    <property type="protein sequence ID" value="CAJ1377467.1"/>
    <property type="molecule type" value="Genomic_DNA"/>
</dbReference>
<dbReference type="Proteomes" id="UP001178507">
    <property type="component" value="Unassembled WGS sequence"/>
</dbReference>
<name>A0AA36HZI4_9DINO</name>
<feature type="compositionally biased region" description="Basic residues" evidence="1">
    <location>
        <begin position="43"/>
        <end position="52"/>
    </location>
</feature>
<gene>
    <name evidence="2" type="ORF">EVOR1521_LOCUS6254</name>
</gene>
<comment type="caution">
    <text evidence="2">The sequence shown here is derived from an EMBL/GenBank/DDBJ whole genome shotgun (WGS) entry which is preliminary data.</text>
</comment>
<dbReference type="AlphaFoldDB" id="A0AA36HZI4"/>
<keyword evidence="3" id="KW-1185">Reference proteome</keyword>
<reference evidence="2" key="1">
    <citation type="submission" date="2023-08" db="EMBL/GenBank/DDBJ databases">
        <authorList>
            <person name="Chen Y."/>
            <person name="Shah S."/>
            <person name="Dougan E. K."/>
            <person name="Thang M."/>
            <person name="Chan C."/>
        </authorList>
    </citation>
    <scope>NUCLEOTIDE SEQUENCE</scope>
</reference>
<organism evidence="2 3">
    <name type="scientific">Effrenium voratum</name>
    <dbReference type="NCBI Taxonomy" id="2562239"/>
    <lineage>
        <taxon>Eukaryota</taxon>
        <taxon>Sar</taxon>
        <taxon>Alveolata</taxon>
        <taxon>Dinophyceae</taxon>
        <taxon>Suessiales</taxon>
        <taxon>Symbiodiniaceae</taxon>
        <taxon>Effrenium</taxon>
    </lineage>
</organism>
<accession>A0AA36HZI4</accession>
<evidence type="ECO:0000313" key="3">
    <source>
        <dbReference type="Proteomes" id="UP001178507"/>
    </source>
</evidence>
<protein>
    <submittedName>
        <fullName evidence="2">Uncharacterized protein</fullName>
    </submittedName>
</protein>